<dbReference type="InterPro" id="IPR011032">
    <property type="entry name" value="GroES-like_sf"/>
</dbReference>
<evidence type="ECO:0000256" key="3">
    <source>
        <dbReference type="ARBA" id="ARBA00022723"/>
    </source>
</evidence>
<keyword evidence="7" id="KW-1185">Reference proteome</keyword>
<dbReference type="GO" id="GO:0016491">
    <property type="term" value="F:oxidoreductase activity"/>
    <property type="evidence" value="ECO:0007669"/>
    <property type="project" value="UniProtKB-KW"/>
</dbReference>
<dbReference type="AlphaFoldDB" id="A0A8J3DNU3"/>
<proteinExistence type="inferred from homology"/>
<gene>
    <name evidence="6" type="ORF">GCM10010136_14540</name>
</gene>
<comment type="cofactor">
    <cofactor evidence="1">
        <name>Zn(2+)</name>
        <dbReference type="ChEBI" id="CHEBI:29105"/>
    </cofactor>
</comment>
<dbReference type="PANTHER" id="PTHR43350:SF19">
    <property type="entry name" value="D-GULOSIDE 3-DEHYDROGENASE"/>
    <property type="match status" value="1"/>
</dbReference>
<evidence type="ECO:0000256" key="4">
    <source>
        <dbReference type="ARBA" id="ARBA00022833"/>
    </source>
</evidence>
<dbReference type="InterPro" id="IPR036291">
    <property type="entry name" value="NAD(P)-bd_dom_sf"/>
</dbReference>
<reference evidence="6" key="1">
    <citation type="journal article" date="2014" name="Int. J. Syst. Evol. Microbiol.">
        <title>Complete genome sequence of Corynebacterium casei LMG S-19264T (=DSM 44701T), isolated from a smear-ripened cheese.</title>
        <authorList>
            <consortium name="US DOE Joint Genome Institute (JGI-PGF)"/>
            <person name="Walter F."/>
            <person name="Albersmeier A."/>
            <person name="Kalinowski J."/>
            <person name="Ruckert C."/>
        </authorList>
    </citation>
    <scope>NUCLEOTIDE SEQUENCE</scope>
    <source>
        <strain evidence="6">KCTC 42097</strain>
    </source>
</reference>
<dbReference type="Proteomes" id="UP000641137">
    <property type="component" value="Unassembled WGS sequence"/>
</dbReference>
<dbReference type="PANTHER" id="PTHR43350">
    <property type="entry name" value="NAD-DEPENDENT ALCOHOL DEHYDROGENASE"/>
    <property type="match status" value="1"/>
</dbReference>
<evidence type="ECO:0000256" key="2">
    <source>
        <dbReference type="ARBA" id="ARBA00008072"/>
    </source>
</evidence>
<comment type="caution">
    <text evidence="6">The sequence shown here is derived from an EMBL/GenBank/DDBJ whole genome shotgun (WGS) entry which is preliminary data.</text>
</comment>
<evidence type="ECO:0000313" key="7">
    <source>
        <dbReference type="Proteomes" id="UP000641137"/>
    </source>
</evidence>
<evidence type="ECO:0000256" key="5">
    <source>
        <dbReference type="ARBA" id="ARBA00023002"/>
    </source>
</evidence>
<dbReference type="Gene3D" id="3.90.180.10">
    <property type="entry name" value="Medium-chain alcohol dehydrogenases, catalytic domain"/>
    <property type="match status" value="1"/>
</dbReference>
<dbReference type="GO" id="GO:0046872">
    <property type="term" value="F:metal ion binding"/>
    <property type="evidence" value="ECO:0007669"/>
    <property type="project" value="UniProtKB-KW"/>
</dbReference>
<reference evidence="6" key="2">
    <citation type="submission" date="2020-09" db="EMBL/GenBank/DDBJ databases">
        <authorList>
            <person name="Sun Q."/>
            <person name="Kim S."/>
        </authorList>
    </citation>
    <scope>NUCLEOTIDE SEQUENCE</scope>
    <source>
        <strain evidence="6">KCTC 42097</strain>
    </source>
</reference>
<dbReference type="CDD" id="cd08255">
    <property type="entry name" value="2-desacetyl-2-hydroxyethyl_bacteriochlorophyllide_like"/>
    <property type="match status" value="1"/>
</dbReference>
<dbReference type="Gene3D" id="3.40.50.720">
    <property type="entry name" value="NAD(P)-binding Rossmann-like Domain"/>
    <property type="match status" value="1"/>
</dbReference>
<name>A0A8J3DNU3_9HYPH</name>
<dbReference type="RefSeq" id="WP_244636646.1">
    <property type="nucleotide sequence ID" value="NZ_BMZO01000004.1"/>
</dbReference>
<keyword evidence="5" id="KW-0560">Oxidoreductase</keyword>
<sequence length="331" mass="35917">MNLTADPLFCSLEASALWLEKPGEAALRQEHLPQPADDQIVLRSRFGAISRGTEALVFKGQVPESEWQRMECLHQDGDFGFPVKYGYCLVGEIEAGPHDMIGKRGFCLHPHQTRALLKVETFHPIPEAVPSRRAVLAANMETALNIVWDAGIATGTRLCVFGAGVVGLLVARIAAKIPGVQVTMVDIDDAKQEIAEAFGCRFANADTLSGEFDVLVNVSASGEALQLAIDNAALEAKIVEASWYGEKTVELRLGGPFHSKRLSIISSQVGLVAASRRGQVDAKRRMQIALSLLDDPLLDLLFSGETPFDALPARYGVILADKSTLCHRVIY</sequence>
<comment type="similarity">
    <text evidence="2">Belongs to the zinc-containing alcohol dehydrogenase family.</text>
</comment>
<protein>
    <submittedName>
        <fullName evidence="6">Dehydrogenase</fullName>
    </submittedName>
</protein>
<dbReference type="EMBL" id="BMZO01000004">
    <property type="protein sequence ID" value="GHC69123.1"/>
    <property type="molecule type" value="Genomic_DNA"/>
</dbReference>
<dbReference type="SUPFAM" id="SSF51735">
    <property type="entry name" value="NAD(P)-binding Rossmann-fold domains"/>
    <property type="match status" value="1"/>
</dbReference>
<organism evidence="6 7">
    <name type="scientific">Limoniibacter endophyticus</name>
    <dbReference type="NCBI Taxonomy" id="1565040"/>
    <lineage>
        <taxon>Bacteria</taxon>
        <taxon>Pseudomonadati</taxon>
        <taxon>Pseudomonadota</taxon>
        <taxon>Alphaproteobacteria</taxon>
        <taxon>Hyphomicrobiales</taxon>
        <taxon>Bartonellaceae</taxon>
        <taxon>Limoniibacter</taxon>
    </lineage>
</organism>
<accession>A0A8J3DNU3</accession>
<keyword evidence="3" id="KW-0479">Metal-binding</keyword>
<keyword evidence="4" id="KW-0862">Zinc</keyword>
<evidence type="ECO:0000256" key="1">
    <source>
        <dbReference type="ARBA" id="ARBA00001947"/>
    </source>
</evidence>
<evidence type="ECO:0000313" key="6">
    <source>
        <dbReference type="EMBL" id="GHC69123.1"/>
    </source>
</evidence>
<dbReference type="SUPFAM" id="SSF50129">
    <property type="entry name" value="GroES-like"/>
    <property type="match status" value="1"/>
</dbReference>